<dbReference type="PANTHER" id="PTHR31987:SF12">
    <property type="entry name" value="PUTATIVE (AFU_ORTHOLOGUE AFUA_3G10910)-RELATED"/>
    <property type="match status" value="1"/>
</dbReference>
<dbReference type="InterPro" id="IPR019775">
    <property type="entry name" value="WD40_repeat_CS"/>
</dbReference>
<dbReference type="PRINTS" id="PR00320">
    <property type="entry name" value="GPROTEINBRPT"/>
</dbReference>
<dbReference type="Pfam" id="PF16335">
    <property type="entry name" value="GtaA_6_Hairpin"/>
    <property type="match status" value="3"/>
</dbReference>
<dbReference type="Pfam" id="PF00400">
    <property type="entry name" value="WD40"/>
    <property type="match status" value="3"/>
</dbReference>
<evidence type="ECO:0000313" key="8">
    <source>
        <dbReference type="EMBL" id="KAF3008555.1"/>
    </source>
</evidence>
<feature type="region of interest" description="Disordered" evidence="4">
    <location>
        <begin position="1"/>
        <end position="20"/>
    </location>
</feature>
<feature type="repeat" description="WD" evidence="3">
    <location>
        <begin position="132"/>
        <end position="174"/>
    </location>
</feature>
<reference evidence="8" key="1">
    <citation type="submission" date="2019-04" db="EMBL/GenBank/DDBJ databases">
        <title>Sequencing of skin fungus with MAO and IRED activity.</title>
        <authorList>
            <person name="Marsaioli A.J."/>
            <person name="Bonatto J.M.C."/>
            <person name="Reis Junior O."/>
        </authorList>
    </citation>
    <scope>NUCLEOTIDE SEQUENCE</scope>
    <source>
        <strain evidence="8">30M1</strain>
    </source>
</reference>
<dbReference type="EMBL" id="SWKU01000003">
    <property type="protein sequence ID" value="KAF3008555.1"/>
    <property type="molecule type" value="Genomic_DNA"/>
</dbReference>
<dbReference type="PANTHER" id="PTHR31987">
    <property type="entry name" value="GLUTAMINASE A-RELATED"/>
    <property type="match status" value="1"/>
</dbReference>
<dbReference type="CDD" id="cd00200">
    <property type="entry name" value="WD40"/>
    <property type="match status" value="1"/>
</dbReference>
<evidence type="ECO:0000256" key="4">
    <source>
        <dbReference type="SAM" id="MobiDB-lite"/>
    </source>
</evidence>
<dbReference type="SUPFAM" id="SSF50978">
    <property type="entry name" value="WD40 repeat-like"/>
    <property type="match status" value="1"/>
</dbReference>
<evidence type="ECO:0000256" key="2">
    <source>
        <dbReference type="ARBA" id="ARBA00022737"/>
    </source>
</evidence>
<dbReference type="InterPro" id="IPR036322">
    <property type="entry name" value="WD40_repeat_dom_sf"/>
</dbReference>
<dbReference type="InterPro" id="IPR018983">
    <property type="entry name" value="U3_snoRNA-assocProt_15_C"/>
</dbReference>
<feature type="domain" description="Glutaminase A central" evidence="6">
    <location>
        <begin position="898"/>
        <end position="1020"/>
    </location>
</feature>
<dbReference type="InterPro" id="IPR052743">
    <property type="entry name" value="Glutaminase_GtaA"/>
</dbReference>
<keyword evidence="2" id="KW-0677">Repeat</keyword>
<evidence type="ECO:0000259" key="5">
    <source>
        <dbReference type="Pfam" id="PF09384"/>
    </source>
</evidence>
<evidence type="ECO:0000256" key="3">
    <source>
        <dbReference type="PROSITE-ProRule" id="PRU00221"/>
    </source>
</evidence>
<evidence type="ECO:0000313" key="9">
    <source>
        <dbReference type="Proteomes" id="UP000801428"/>
    </source>
</evidence>
<dbReference type="InterPro" id="IPR032514">
    <property type="entry name" value="GtaA_central"/>
</dbReference>
<dbReference type="OrthoDB" id="431715at2759"/>
<keyword evidence="9" id="KW-1185">Reference proteome</keyword>
<feature type="domain" description="Glutaminase A central" evidence="6">
    <location>
        <begin position="1241"/>
        <end position="1342"/>
    </location>
</feature>
<dbReference type="InterPro" id="IPR033433">
    <property type="entry name" value="GtaA_N"/>
</dbReference>
<dbReference type="InterPro" id="IPR015943">
    <property type="entry name" value="WD40/YVTN_repeat-like_dom_sf"/>
</dbReference>
<evidence type="ECO:0000259" key="6">
    <source>
        <dbReference type="Pfam" id="PF16335"/>
    </source>
</evidence>
<dbReference type="Pfam" id="PF09384">
    <property type="entry name" value="UTP15_C"/>
    <property type="match status" value="1"/>
</dbReference>
<feature type="domain" description="Glutaminase A central" evidence="6">
    <location>
        <begin position="1077"/>
        <end position="1196"/>
    </location>
</feature>
<dbReference type="InterPro" id="IPR001680">
    <property type="entry name" value="WD40_rpt"/>
</dbReference>
<evidence type="ECO:0000259" key="7">
    <source>
        <dbReference type="Pfam" id="PF17168"/>
    </source>
</evidence>
<dbReference type="PROSITE" id="PS50082">
    <property type="entry name" value="WD_REPEATS_2"/>
    <property type="match status" value="3"/>
</dbReference>
<dbReference type="InterPro" id="IPR020472">
    <property type="entry name" value="WD40_PAC1"/>
</dbReference>
<dbReference type="GO" id="GO:0005730">
    <property type="term" value="C:nucleolus"/>
    <property type="evidence" value="ECO:0007669"/>
    <property type="project" value="InterPro"/>
</dbReference>
<evidence type="ECO:0000256" key="1">
    <source>
        <dbReference type="ARBA" id="ARBA00022574"/>
    </source>
</evidence>
<dbReference type="Proteomes" id="UP000801428">
    <property type="component" value="Unassembled WGS sequence"/>
</dbReference>
<keyword evidence="1 3" id="KW-0853">WD repeat</keyword>
<accession>A0A9P4TJG2</accession>
<feature type="repeat" description="WD" evidence="3">
    <location>
        <begin position="175"/>
        <end position="217"/>
    </location>
</feature>
<dbReference type="PROSITE" id="PS50294">
    <property type="entry name" value="WD_REPEATS_REGION"/>
    <property type="match status" value="3"/>
</dbReference>
<dbReference type="SMART" id="SM00320">
    <property type="entry name" value="WD40"/>
    <property type="match status" value="5"/>
</dbReference>
<name>A0A9P4TJG2_CURKU</name>
<dbReference type="Pfam" id="PF17168">
    <property type="entry name" value="DUF5127"/>
    <property type="match status" value="1"/>
</dbReference>
<proteinExistence type="predicted"/>
<sequence>MAAEVQLLQPTKLPKGPSTITSEQQYWNSFTSELRLDPSQHSSPVTHISIPPPPPANSLTAPQDLFAVTTGSRVQIFSSKTRKVVKTISRFGVDDIARSGNLRRDGRILVAGGDSGSIQAFDVKSRAILKTWKEHKQPVWTTEWNPSELTSLMSCSDDRTVRLWDLPSDTSITKFEGHQDYVRTGTFMPAQSGLLVSGSYDQTVRLWDSRAGGKAVMVFKHQHPIETVLPMPSGTAVLATSDNAISVLDIVAAKPIHMLRNHQKTVTALSLANDGSRLLSGSLDGHVKVFETSGWNVVGGLKYPSPILSLSVVPSQKEDKHIAVGLSSGILSIRTHLSGEQKALAREREKEMKALMEGNIDEYDRAKKRKRGKGWEKRVRGKDFTGESADIVIEGNARGKVTTGAPWAHALRQAQYAKALDMVLDLTDRNARDQSLSLLTALRHRSALRSALANRDEVTLQPILRWLIKNISDYRITRLTTDVALVVLDLYADQLGRSEEIDGLVDALMSRVRVTVEASQIAWSVQGMVDMLTASAGDTRPETQGDPTTRLLASLAEASALKPPILPLIVRNPYLSTWLQNAREEPWTKWPMFWTGDELGFGVLASVSDTNNVYPLLGRPHDSLEQSSEHYTVAYPKYKGAKYDASTTNLTYIIPAPPKLTSAGDVEITLSFLSPITPTSTLRQSIPAAYLSVHVQGSFDVSIYVDVNGQWVSGKRDSLIEWGLTEQEAAGSAKGLKTWSVKRQVEQIFTEEHDQAEWGELHFTGPRDVRHESGTSALLRQRFAKTGTLQDQNDDKFRTIMDEEPVFAFSKTFHLKKASSTSSKSPSESVLFTITHIQDPVTQYASARGLTFMKPLWSSWFPEDDKLINFHYGDFSNANSLARNYSEQLRVDAYQSGSSNYVDIVALSARQAMGATSFSGTPESPLLFLKEISSNGNSQTVDVIFPAFPFFLYTNPRWLAYLLEPLLEHQLSGQYPNKYSMHDLGAHFPNLTGHADGRDEYMPVEECGDMLIMGLALINSMSYSSDADAQSIWSTVGDDTDDVDSNEKPFALTNIGKHGDISYIDDTWGGHSKGIKQAKKWLEGSYDLWKQWTGYLVEDALEPHNQLCTDDFAGWLPLQTNLALKGIIGIKAFSEIADLMDRTGDAKHYRNISETYIEKWQEYGISRDGGHAKLAYDWYGSWTTLYSLYADAVLCFHPSTTNASLSLSSNTEYASDAAADAQRPLSSLQRSRSSGGRTPITTDFIPHSIYKSQSKFYATVMQKYGLPLDSRHLYTKSDWEFEAAAVASKSVRSEILDRVAVWLNETVTDRPFTDLYNTEGDGGFPGPWFFARPVVGGHFAFLTLERACGGTAAKAFEFDDGDEE</sequence>
<organism evidence="8 9">
    <name type="scientific">Curvularia kusanoi</name>
    <name type="common">Cochliobolus kusanoi</name>
    <dbReference type="NCBI Taxonomy" id="90978"/>
    <lineage>
        <taxon>Eukaryota</taxon>
        <taxon>Fungi</taxon>
        <taxon>Dikarya</taxon>
        <taxon>Ascomycota</taxon>
        <taxon>Pezizomycotina</taxon>
        <taxon>Dothideomycetes</taxon>
        <taxon>Pleosporomycetidae</taxon>
        <taxon>Pleosporales</taxon>
        <taxon>Pleosporineae</taxon>
        <taxon>Pleosporaceae</taxon>
        <taxon>Curvularia</taxon>
    </lineage>
</organism>
<feature type="domain" description="Glutaminase A N-terminal" evidence="7">
    <location>
        <begin position="662"/>
        <end position="890"/>
    </location>
</feature>
<dbReference type="Gene3D" id="2.130.10.10">
    <property type="entry name" value="YVTN repeat-like/Quinoprotein amine dehydrogenase"/>
    <property type="match status" value="2"/>
</dbReference>
<dbReference type="PROSITE" id="PS00678">
    <property type="entry name" value="WD_REPEATS_1"/>
    <property type="match status" value="1"/>
</dbReference>
<comment type="caution">
    <text evidence="8">The sequence shown here is derived from an EMBL/GenBank/DDBJ whole genome shotgun (WGS) entry which is preliminary data.</text>
</comment>
<protein>
    <submittedName>
        <fullName evidence="8">Uncharacterized protein</fullName>
    </submittedName>
</protein>
<feature type="repeat" description="WD" evidence="3">
    <location>
        <begin position="259"/>
        <end position="291"/>
    </location>
</feature>
<gene>
    <name evidence="8" type="ORF">E8E13_006910</name>
</gene>
<feature type="domain" description="U3 small nucleolar RNA-associated protein 15 C-terminal" evidence="5">
    <location>
        <begin position="383"/>
        <end position="532"/>
    </location>
</feature>
<dbReference type="GO" id="GO:0006364">
    <property type="term" value="P:rRNA processing"/>
    <property type="evidence" value="ECO:0007669"/>
    <property type="project" value="InterPro"/>
</dbReference>